<dbReference type="AlphaFoldDB" id="A0A1I8BC17"/>
<keyword evidence="1" id="KW-1185">Reference proteome</keyword>
<proteinExistence type="predicted"/>
<organism evidence="1 2">
    <name type="scientific">Meloidogyne hapla</name>
    <name type="common">Root-knot nematode worm</name>
    <dbReference type="NCBI Taxonomy" id="6305"/>
    <lineage>
        <taxon>Eukaryota</taxon>
        <taxon>Metazoa</taxon>
        <taxon>Ecdysozoa</taxon>
        <taxon>Nematoda</taxon>
        <taxon>Chromadorea</taxon>
        <taxon>Rhabditida</taxon>
        <taxon>Tylenchina</taxon>
        <taxon>Tylenchomorpha</taxon>
        <taxon>Tylenchoidea</taxon>
        <taxon>Meloidogynidae</taxon>
        <taxon>Meloidogyninae</taxon>
        <taxon>Meloidogyne</taxon>
    </lineage>
</organism>
<protein>
    <submittedName>
        <fullName evidence="2">Ubiquitin-like domain-containing protein</fullName>
    </submittedName>
</protein>
<evidence type="ECO:0000313" key="1">
    <source>
        <dbReference type="Proteomes" id="UP000095281"/>
    </source>
</evidence>
<evidence type="ECO:0000313" key="2">
    <source>
        <dbReference type="WBParaSite" id="MhA1_Contig1955.frz3.gene1"/>
    </source>
</evidence>
<accession>A0A1I8BC17</accession>
<dbReference type="WBParaSite" id="MhA1_Contig1955.frz3.gene1">
    <property type="protein sequence ID" value="MhA1_Contig1955.frz3.gene1"/>
    <property type="gene ID" value="MhA1_Contig1955.frz3.gene1"/>
</dbReference>
<sequence length="71" mass="7840">LIPRPECQFELRSDKDRIRLKLSDLRKKATKISSTATLSISFRTSKPNGRLLELLDGGNGPLGALDLVDGF</sequence>
<reference evidence="2" key="1">
    <citation type="submission" date="2016-11" db="UniProtKB">
        <authorList>
            <consortium name="WormBaseParasite"/>
        </authorList>
    </citation>
    <scope>IDENTIFICATION</scope>
</reference>
<dbReference type="Proteomes" id="UP000095281">
    <property type="component" value="Unplaced"/>
</dbReference>
<name>A0A1I8BC17_MELHA</name>